<dbReference type="Proteomes" id="UP001213721">
    <property type="component" value="Chromosome"/>
</dbReference>
<feature type="domain" description="GmrSD restriction endonucleases C-terminal" evidence="2">
    <location>
        <begin position="427"/>
        <end position="549"/>
    </location>
</feature>
<evidence type="ECO:0000259" key="1">
    <source>
        <dbReference type="Pfam" id="PF03235"/>
    </source>
</evidence>
<sequence>MSKKITGAEYPLSKIFSSDFHYEIPPYQRPYAWTTEQAGELFDDLYDFYQNEREDSYFLGSIVLIKEENHPHSYVIDGQQRLTTLTIFIAALTSLLSGSDRDECLTYVMEPGKRLQGIEAKPRLKLRPRDKDFFTETVQSLNFDALAAKPDAALENESQKHIKNNSALLLNRLKNNFVTQEQLLGFGIFLMTRCFLVVVSTPSQQSAFRVFSVLNNRGLDLLPSDIIKAEAIGKISESKRDSFNDRWEEIEVDTGRDGLNDLLGFIRMIYAKSKAKRSLLEEFKEHVLSKSLSAESLIDDVIEPYAQAYIKAKFSCYESSHNAGEINSLFNWLNRIDNADWLPVAISYLERYGDDHGATLTFIRDLECLAAQMHITAANINQRIERYAEVLNEIEQRNGPVIESIKLKAAEKRSFAEVINSDVYFLTAKRRNYLLLRLDSFLSDGAASYNYNVLTIEHVLPQTVASGSEWESWWPTSFEREYWLHKLGNLVPLTRAKNSAASNYNFEKKKASYFTGRSGVSSYVLTSQVLRETQWTPDIVDNRQKMLVNVCKQNWNLN</sequence>
<dbReference type="InterPro" id="IPR004919">
    <property type="entry name" value="GmrSD_N"/>
</dbReference>
<accession>A0AAX3NUL1</accession>
<dbReference type="GO" id="GO:0004519">
    <property type="term" value="F:endonuclease activity"/>
    <property type="evidence" value="ECO:0007669"/>
    <property type="project" value="UniProtKB-KW"/>
</dbReference>
<gene>
    <name evidence="3" type="ORF">PYU98_06335</name>
</gene>
<dbReference type="Pfam" id="PF03235">
    <property type="entry name" value="GmrSD_N"/>
    <property type="match status" value="1"/>
</dbReference>
<keyword evidence="3" id="KW-0540">Nuclease</keyword>
<organism evidence="3 4">
    <name type="scientific">Aeromonas allosaccharophila</name>
    <dbReference type="NCBI Taxonomy" id="656"/>
    <lineage>
        <taxon>Bacteria</taxon>
        <taxon>Pseudomonadati</taxon>
        <taxon>Pseudomonadota</taxon>
        <taxon>Gammaproteobacteria</taxon>
        <taxon>Aeromonadales</taxon>
        <taxon>Aeromonadaceae</taxon>
        <taxon>Aeromonas</taxon>
    </lineage>
</organism>
<reference evidence="3" key="1">
    <citation type="submission" date="2023-02" db="EMBL/GenBank/DDBJ databases">
        <title>The sequence of Aeromonas allosaccharophila K520.</title>
        <authorList>
            <person name="Luo X."/>
        </authorList>
    </citation>
    <scope>NUCLEOTIDE SEQUENCE</scope>
    <source>
        <strain evidence="3">K520</strain>
    </source>
</reference>
<proteinExistence type="predicted"/>
<dbReference type="PANTHER" id="PTHR35149:SF2">
    <property type="entry name" value="DUF262 DOMAIN-CONTAINING PROTEIN"/>
    <property type="match status" value="1"/>
</dbReference>
<dbReference type="EMBL" id="CP118988">
    <property type="protein sequence ID" value="WED77839.1"/>
    <property type="molecule type" value="Genomic_DNA"/>
</dbReference>
<dbReference type="InterPro" id="IPR011089">
    <property type="entry name" value="GmrSD_C"/>
</dbReference>
<keyword evidence="3" id="KW-0255">Endonuclease</keyword>
<dbReference type="AlphaFoldDB" id="A0AAX3NUL1"/>
<feature type="domain" description="GmrSD restriction endonucleases N-terminal" evidence="1">
    <location>
        <begin position="13"/>
        <end position="230"/>
    </location>
</feature>
<dbReference type="Pfam" id="PF07510">
    <property type="entry name" value="GmrSD_C"/>
    <property type="match status" value="1"/>
</dbReference>
<dbReference type="RefSeq" id="WP_270796653.1">
    <property type="nucleotide sequence ID" value="NZ_CP118988.1"/>
</dbReference>
<name>A0AAX3NUL1_9GAMM</name>
<dbReference type="PANTHER" id="PTHR35149">
    <property type="entry name" value="SLL5132 PROTEIN"/>
    <property type="match status" value="1"/>
</dbReference>
<evidence type="ECO:0000313" key="4">
    <source>
        <dbReference type="Proteomes" id="UP001213721"/>
    </source>
</evidence>
<protein>
    <submittedName>
        <fullName evidence="3">DUF262 domain-containing HNH endonuclease family protein</fullName>
    </submittedName>
</protein>
<evidence type="ECO:0000313" key="3">
    <source>
        <dbReference type="EMBL" id="WED77839.1"/>
    </source>
</evidence>
<evidence type="ECO:0000259" key="2">
    <source>
        <dbReference type="Pfam" id="PF07510"/>
    </source>
</evidence>
<keyword evidence="3" id="KW-0378">Hydrolase</keyword>